<feature type="transmembrane region" description="Helical" evidence="1">
    <location>
        <begin position="135"/>
        <end position="154"/>
    </location>
</feature>
<proteinExistence type="predicted"/>
<keyword evidence="1" id="KW-0812">Transmembrane</keyword>
<evidence type="ECO:0000313" key="2">
    <source>
        <dbReference type="EMBL" id="NHZ37849.1"/>
    </source>
</evidence>
<keyword evidence="3" id="KW-1185">Reference proteome</keyword>
<feature type="transmembrane region" description="Helical" evidence="1">
    <location>
        <begin position="43"/>
        <end position="61"/>
    </location>
</feature>
<sequence length="196" mass="20868">MAVDTLVYIVYQTLLRQALLAWLPRAVSVRMGPPALPARNARAVWTILLSLAIGAATHIFWDAFTHPDTIPVNYFAALRERVSLGDYELPAFKILQHGSSLLGLIVMATCTFAWVAGTEPRSPSPPTMRNWQRWLAVAAVLAAALGAACAYLSADPAHPQRVPFAVITTGMAAGAIAVVLLCSGWMAFAGKAAGKG</sequence>
<dbReference type="Pfam" id="PF13803">
    <property type="entry name" value="DUF4184"/>
    <property type="match status" value="1"/>
</dbReference>
<name>A0ABX0M2M6_9BURK</name>
<keyword evidence="1" id="KW-1133">Transmembrane helix</keyword>
<keyword evidence="1" id="KW-0472">Membrane</keyword>
<feature type="transmembrane region" description="Helical" evidence="1">
    <location>
        <begin position="166"/>
        <end position="188"/>
    </location>
</feature>
<organism evidence="2 3">
    <name type="scientific">Massilia rubra</name>
    <dbReference type="NCBI Taxonomy" id="2607910"/>
    <lineage>
        <taxon>Bacteria</taxon>
        <taxon>Pseudomonadati</taxon>
        <taxon>Pseudomonadota</taxon>
        <taxon>Betaproteobacteria</taxon>
        <taxon>Burkholderiales</taxon>
        <taxon>Oxalobacteraceae</taxon>
        <taxon>Telluria group</taxon>
        <taxon>Massilia</taxon>
    </lineage>
</organism>
<protein>
    <submittedName>
        <fullName evidence="2">DUF4184 family protein</fullName>
    </submittedName>
</protein>
<accession>A0ABX0M2M6</accession>
<gene>
    <name evidence="2" type="ORF">F0185_30260</name>
</gene>
<evidence type="ECO:0000313" key="3">
    <source>
        <dbReference type="Proteomes" id="UP000785613"/>
    </source>
</evidence>
<dbReference type="EMBL" id="VUYU01000035">
    <property type="protein sequence ID" value="NHZ37849.1"/>
    <property type="molecule type" value="Genomic_DNA"/>
</dbReference>
<dbReference type="Proteomes" id="UP000785613">
    <property type="component" value="Unassembled WGS sequence"/>
</dbReference>
<evidence type="ECO:0000256" key="1">
    <source>
        <dbReference type="SAM" id="Phobius"/>
    </source>
</evidence>
<dbReference type="InterPro" id="IPR025238">
    <property type="entry name" value="DUF4184"/>
</dbReference>
<reference evidence="2 3" key="1">
    <citation type="submission" date="2019-09" db="EMBL/GenBank/DDBJ databases">
        <title>Taxonomy of Antarctic Massilia spp.: description of Massilia rubra sp. nov., Massilia aquatica sp. nov., Massilia mucilaginosa sp. nov., Massilia frigida sp. nov. isolated from streams, lakes and regoliths.</title>
        <authorList>
            <person name="Holochova P."/>
            <person name="Sedlacek I."/>
            <person name="Kralova S."/>
            <person name="Maslanova I."/>
            <person name="Busse H.-J."/>
            <person name="Stankova E."/>
            <person name="Vrbovska V."/>
            <person name="Kovarovic V."/>
            <person name="Bartak M."/>
            <person name="Svec P."/>
            <person name="Pantucek R."/>
        </authorList>
    </citation>
    <scope>NUCLEOTIDE SEQUENCE [LARGE SCALE GENOMIC DNA]</scope>
    <source>
        <strain evidence="2 3">CCM 8692</strain>
    </source>
</reference>
<comment type="caution">
    <text evidence="2">The sequence shown here is derived from an EMBL/GenBank/DDBJ whole genome shotgun (WGS) entry which is preliminary data.</text>
</comment>
<feature type="transmembrane region" description="Helical" evidence="1">
    <location>
        <begin position="94"/>
        <end position="115"/>
    </location>
</feature>